<dbReference type="GeneID" id="40526711"/>
<name>A0A126FCC5_9ABAC</name>
<dbReference type="RefSeq" id="YP_009666441.1">
    <property type="nucleotide sequence ID" value="NC_043520.1"/>
</dbReference>
<reference evidence="1 2" key="1">
    <citation type="submission" date="2015-02" db="EMBL/GenBank/DDBJ databases">
        <title>Complete genome of a baculovirus isolated from a medical interest larvae: lLonomia obliqua (Lepidoptera: Saturniidae).</title>
        <authorList>
            <person name="Clara A.-S.W."/>
            <person name="Daniel A.-A.M.P."/>
            <person name="Miguel A.S."/>
            <person name="Jhon F.E.A."/>
            <person name="Fabricio M.S."/>
            <person name="Jose W.L.C."/>
            <person name="Bergmann R.M."/>
            <person name="Fernando M.L."/>
        </authorList>
    </citation>
    <scope>NUCLEOTIDE SEQUENCE [LARGE SCALE GENOMIC DNA]</scope>
    <source>
        <strain evidence="1">SP/2000</strain>
    </source>
</reference>
<accession>A0A126FCC5</accession>
<gene>
    <name evidence="1" type="primary">Orf-79</name>
</gene>
<dbReference type="Proteomes" id="UP000297030">
    <property type="component" value="Segment"/>
</dbReference>
<keyword evidence="2" id="KW-1185">Reference proteome</keyword>
<evidence type="ECO:0000313" key="1">
    <source>
        <dbReference type="EMBL" id="AKN81052.1"/>
    </source>
</evidence>
<dbReference type="Pfam" id="PF17610">
    <property type="entry name" value="DUF5505"/>
    <property type="match status" value="1"/>
</dbReference>
<evidence type="ECO:0000313" key="2">
    <source>
        <dbReference type="Proteomes" id="UP000297030"/>
    </source>
</evidence>
<proteinExistence type="predicted"/>
<dbReference type="EMBL" id="KP763670">
    <property type="protein sequence ID" value="AKN81052.1"/>
    <property type="molecule type" value="Genomic_DNA"/>
</dbReference>
<dbReference type="KEGG" id="vg:40526711"/>
<dbReference type="InterPro" id="IPR020221">
    <property type="entry name" value="DUF5505"/>
</dbReference>
<protein>
    <submittedName>
        <fullName evidence="1">Uncharacterized protein</fullName>
    </submittedName>
</protein>
<organism evidence="1 2">
    <name type="scientific">Lonomia obliqua multiple nucleopolyhedrovirus</name>
    <dbReference type="NCBI Taxonomy" id="134394"/>
    <lineage>
        <taxon>Viruses</taxon>
        <taxon>Viruses incertae sedis</taxon>
        <taxon>Naldaviricetes</taxon>
        <taxon>Lefavirales</taxon>
        <taxon>Baculoviridae</taxon>
        <taxon>Alphabaculovirus</taxon>
        <taxon>Alphabaculovirus lonobliquae</taxon>
        <taxon>Lonomia obliqua nucleopolyhedrovirus</taxon>
    </lineage>
</organism>
<sequence>MFIKLITYLHLNGLHGHVKYYKYLFQQLDFDNQLVCHIKDFRKSQLKPVVSNFEIASNVINKHIIYNIIKGICCGRRRTNPYIREVQLAFQYLLDAAKMSKLEQKKLRAFLTKNYNCIQKVNTHFRHSHIEFDEEDYNTVFDLVAYDYEDLLKLETDFVHL</sequence>